<feature type="region of interest" description="Disordered" evidence="1">
    <location>
        <begin position="117"/>
        <end position="159"/>
    </location>
</feature>
<dbReference type="PANTHER" id="PTHR33312:SF8">
    <property type="entry name" value="MEMBRANE-ASSOCIATED KINASE REGULATOR 1-RELATED"/>
    <property type="match status" value="1"/>
</dbReference>
<sequence length="455" mass="49777">MGKSSSRRKLLSKTLPSSPSHSFSSSSSSSDFEFTISLSALKGSSSSNLLCPADELFYKGQLLPLHLSPRLSMVRTLLLSPTRTSTDTDTTSRDSTGSTNDSHSSFGCELLNNDCDSSRPSSVSAELEDEFKRLSSRREHDHDEIHSAHSHQEHQVKKPRYFSLSRFSSVFRKDQTKINRQVQQQVVVAAAQHHSSPSESASVKKASSSSSSSAKDVIRKYLKKVKPLYERLSSQKQQQEQKMDSVIKSTTSRAISLSLKSTGCSLTESSIKSSRDMAGSLCSSSSVISSNKENGNGRFSNSFSGNLRYPRKRSNNLSCPSSIRSSPNHSGVLCRNKVMSSGNSNNNVVIRSGFNSEASSMNELQNAIQGAIAHCKNSMAQAQATKSEATEQTSLLTKYWWMILVVMLWLEAMVTGGDNGVVGMVSLNGVAVVRSELGMNWMEFDHAVVDVIRVQ</sequence>
<dbReference type="PANTHER" id="PTHR33312">
    <property type="entry name" value="MEMBRANE-ASSOCIATED KINASE REGULATOR 4-RELATED"/>
    <property type="match status" value="1"/>
</dbReference>
<feature type="region of interest" description="Disordered" evidence="1">
    <location>
        <begin position="82"/>
        <end position="105"/>
    </location>
</feature>
<evidence type="ECO:0000313" key="3">
    <source>
        <dbReference type="Proteomes" id="UP000316621"/>
    </source>
</evidence>
<proteinExistence type="predicted"/>
<evidence type="ECO:0000256" key="1">
    <source>
        <dbReference type="SAM" id="MobiDB-lite"/>
    </source>
</evidence>
<dbReference type="GO" id="GO:0005886">
    <property type="term" value="C:plasma membrane"/>
    <property type="evidence" value="ECO:0007669"/>
    <property type="project" value="InterPro"/>
</dbReference>
<dbReference type="Gramene" id="RZC84896">
    <property type="protein sequence ID" value="RZC84896"/>
    <property type="gene ID" value="C5167_047687"/>
</dbReference>
<keyword evidence="3" id="KW-1185">Reference proteome</keyword>
<feature type="compositionally biased region" description="Basic and acidic residues" evidence="1">
    <location>
        <begin position="130"/>
        <end position="156"/>
    </location>
</feature>
<feature type="compositionally biased region" description="Polar residues" evidence="1">
    <location>
        <begin position="291"/>
        <end position="305"/>
    </location>
</feature>
<name>A0A4Y7LI30_PAPSO</name>
<reference evidence="2 3" key="1">
    <citation type="journal article" date="2018" name="Science">
        <title>The opium poppy genome and morphinan production.</title>
        <authorList>
            <person name="Guo L."/>
            <person name="Winzer T."/>
            <person name="Yang X."/>
            <person name="Li Y."/>
            <person name="Ning Z."/>
            <person name="He Z."/>
            <person name="Teodor R."/>
            <person name="Lu Y."/>
            <person name="Bowser T.A."/>
            <person name="Graham I.A."/>
            <person name="Ye K."/>
        </authorList>
    </citation>
    <scope>NUCLEOTIDE SEQUENCE [LARGE SCALE GENOMIC DNA]</scope>
    <source>
        <strain evidence="3">cv. HN1</strain>
        <tissue evidence="2">Leaves</tissue>
    </source>
</reference>
<protein>
    <recommendedName>
        <fullName evidence="4">Membrane-associated kinase regulator 1</fullName>
    </recommendedName>
</protein>
<dbReference type="GO" id="GO:0019210">
    <property type="term" value="F:kinase inhibitor activity"/>
    <property type="evidence" value="ECO:0007669"/>
    <property type="project" value="InterPro"/>
</dbReference>
<feature type="compositionally biased region" description="Basic residues" evidence="1">
    <location>
        <begin position="1"/>
        <end position="11"/>
    </location>
</feature>
<gene>
    <name evidence="2" type="ORF">C5167_047687</name>
</gene>
<accession>A0A4Y7LI30</accession>
<dbReference type="OMA" id="RESHQRW"/>
<organism evidence="2 3">
    <name type="scientific">Papaver somniferum</name>
    <name type="common">Opium poppy</name>
    <dbReference type="NCBI Taxonomy" id="3469"/>
    <lineage>
        <taxon>Eukaryota</taxon>
        <taxon>Viridiplantae</taxon>
        <taxon>Streptophyta</taxon>
        <taxon>Embryophyta</taxon>
        <taxon>Tracheophyta</taxon>
        <taxon>Spermatophyta</taxon>
        <taxon>Magnoliopsida</taxon>
        <taxon>Ranunculales</taxon>
        <taxon>Papaveraceae</taxon>
        <taxon>Papaveroideae</taxon>
        <taxon>Papaver</taxon>
    </lineage>
</organism>
<dbReference type="STRING" id="3469.A0A4Y7LI30"/>
<dbReference type="InterPro" id="IPR039620">
    <property type="entry name" value="BKI1/MAKR1/3/4"/>
</dbReference>
<dbReference type="EMBL" id="CM010725">
    <property type="protein sequence ID" value="RZC84896.1"/>
    <property type="molecule type" value="Genomic_DNA"/>
</dbReference>
<evidence type="ECO:0008006" key="4">
    <source>
        <dbReference type="Google" id="ProtNLM"/>
    </source>
</evidence>
<feature type="region of interest" description="Disordered" evidence="1">
    <location>
        <begin position="190"/>
        <end position="210"/>
    </location>
</feature>
<evidence type="ECO:0000313" key="2">
    <source>
        <dbReference type="EMBL" id="RZC84896.1"/>
    </source>
</evidence>
<feature type="compositionally biased region" description="Low complexity" evidence="1">
    <location>
        <begin position="12"/>
        <end position="30"/>
    </location>
</feature>
<feature type="region of interest" description="Disordered" evidence="1">
    <location>
        <begin position="1"/>
        <end position="30"/>
    </location>
</feature>
<feature type="compositionally biased region" description="Low complexity" evidence="1">
    <location>
        <begin position="82"/>
        <end position="99"/>
    </location>
</feature>
<feature type="region of interest" description="Disordered" evidence="1">
    <location>
        <begin position="284"/>
        <end position="306"/>
    </location>
</feature>
<dbReference type="Proteomes" id="UP000316621">
    <property type="component" value="Chromosome 11"/>
</dbReference>
<dbReference type="AlphaFoldDB" id="A0A4Y7LI30"/>